<protein>
    <recommendedName>
        <fullName evidence="5">Methionyl-tRNA formyltransferase</fullName>
    </recommendedName>
</protein>
<gene>
    <name evidence="3" type="ORF">NG743_20915</name>
</gene>
<dbReference type="InterPro" id="IPR002376">
    <property type="entry name" value="Formyl_transf_N"/>
</dbReference>
<dbReference type="PANTHER" id="PTHR11138:SF5">
    <property type="entry name" value="METHIONYL-TRNA FORMYLTRANSFERASE, MITOCHONDRIAL"/>
    <property type="match status" value="1"/>
</dbReference>
<dbReference type="InterPro" id="IPR011034">
    <property type="entry name" value="Formyl_transferase-like_C_sf"/>
</dbReference>
<keyword evidence="4" id="KW-1185">Reference proteome</keyword>
<reference evidence="3" key="1">
    <citation type="submission" date="2022-06" db="EMBL/GenBank/DDBJ databases">
        <title>Nostosin G and Spiroidesin B from the Cyanobacterium Dolichospermum sp. NIES-1697.</title>
        <authorList>
            <person name="Phan C.-S."/>
            <person name="Mehjabin J.J."/>
            <person name="Anas A.R.J."/>
            <person name="Hayasaka M."/>
            <person name="Onoki R."/>
            <person name="Wang J."/>
            <person name="Umezawa T."/>
            <person name="Washio K."/>
            <person name="Morikawa M."/>
            <person name="Okino T."/>
        </authorList>
    </citation>
    <scope>NUCLEOTIDE SEQUENCE</scope>
    <source>
        <strain evidence="3">NIES-1697</strain>
    </source>
</reference>
<dbReference type="InterPro" id="IPR036477">
    <property type="entry name" value="Formyl_transf_N_sf"/>
</dbReference>
<dbReference type="EMBL" id="CP099464">
    <property type="protein sequence ID" value="UUO14470.1"/>
    <property type="molecule type" value="Genomic_DNA"/>
</dbReference>
<proteinExistence type="predicted"/>
<feature type="domain" description="Formyl transferase N-terminal" evidence="1">
    <location>
        <begin position="84"/>
        <end position="143"/>
    </location>
</feature>
<sequence>MKTENKITIFAMTEKGYRVLQKLLTKFKHNIEIVIGSRDSQLQKDFYSEIKCLCEDNYIHFVDRKDFGEITTQYAIAVSWRWIINMDNSNLIVFHDSLLPRYRGFNPLVSALINGDSQVGVTALFATSEYDKGDIIAQSLSQIEYPIKIHDAIKKIIENYAEISLYVVETIVNNNKFSIIVQNEYQATYSLWRDEEDYRINWNQSSIELKRFIDAVGYPYKGASTTLNGDLVRILEAEIVKDVVIENRTPGKVIFIENSQPIVVCGQGLLKIQKLMDDKENKSLIPLSKFRSRFG</sequence>
<evidence type="ECO:0000259" key="2">
    <source>
        <dbReference type="Pfam" id="PF02911"/>
    </source>
</evidence>
<accession>A0ABY5LRY8</accession>
<evidence type="ECO:0000313" key="4">
    <source>
        <dbReference type="Proteomes" id="UP001057561"/>
    </source>
</evidence>
<dbReference type="RefSeq" id="WP_257120816.1">
    <property type="nucleotide sequence ID" value="NZ_CP099464.1"/>
</dbReference>
<dbReference type="Pfam" id="PF02911">
    <property type="entry name" value="Formyl_trans_C"/>
    <property type="match status" value="1"/>
</dbReference>
<dbReference type="Pfam" id="PF00551">
    <property type="entry name" value="Formyl_trans_N"/>
    <property type="match status" value="1"/>
</dbReference>
<dbReference type="InterPro" id="IPR005793">
    <property type="entry name" value="Formyl_trans_C"/>
</dbReference>
<dbReference type="SUPFAM" id="SSF53328">
    <property type="entry name" value="Formyltransferase"/>
    <property type="match status" value="1"/>
</dbReference>
<organism evidence="3 4">
    <name type="scientific">Dolichospermum heterosporum TAC447</name>
    <dbReference type="NCBI Taxonomy" id="747523"/>
    <lineage>
        <taxon>Bacteria</taxon>
        <taxon>Bacillati</taxon>
        <taxon>Cyanobacteriota</taxon>
        <taxon>Cyanophyceae</taxon>
        <taxon>Nostocales</taxon>
        <taxon>Aphanizomenonaceae</taxon>
        <taxon>Dolichospermum</taxon>
        <taxon>Dolichospermum heterosporum</taxon>
    </lineage>
</organism>
<evidence type="ECO:0008006" key="5">
    <source>
        <dbReference type="Google" id="ProtNLM"/>
    </source>
</evidence>
<evidence type="ECO:0000313" key="3">
    <source>
        <dbReference type="EMBL" id="UUO14470.1"/>
    </source>
</evidence>
<dbReference type="Gene3D" id="3.40.50.12230">
    <property type="match status" value="1"/>
</dbReference>
<dbReference type="SUPFAM" id="SSF50486">
    <property type="entry name" value="FMT C-terminal domain-like"/>
    <property type="match status" value="1"/>
</dbReference>
<dbReference type="Proteomes" id="UP001057561">
    <property type="component" value="Chromosome"/>
</dbReference>
<evidence type="ECO:0000259" key="1">
    <source>
        <dbReference type="Pfam" id="PF00551"/>
    </source>
</evidence>
<feature type="domain" description="Formyl transferase C-terminal" evidence="2">
    <location>
        <begin position="195"/>
        <end position="278"/>
    </location>
</feature>
<dbReference type="PANTHER" id="PTHR11138">
    <property type="entry name" value="METHIONYL-TRNA FORMYLTRANSFERASE"/>
    <property type="match status" value="1"/>
</dbReference>
<name>A0ABY5LRY8_9CYAN</name>